<sequence length="90" mass="9897">MAEQHDEPRGADGAVPDEEDFAATLSRLEALVERLEAGDLSLEASLTAFEQGVRLTRDARKRLESAELKVKTLLERDDGGVDERPFEEGA</sequence>
<dbReference type="GO" id="GO:0008855">
    <property type="term" value="F:exodeoxyribonuclease VII activity"/>
    <property type="evidence" value="ECO:0007669"/>
    <property type="project" value="UniProtKB-UniRule"/>
</dbReference>
<dbReference type="KEGG" id="haa:A5892_03620"/>
<evidence type="ECO:0000256" key="3">
    <source>
        <dbReference type="ARBA" id="ARBA00022722"/>
    </source>
</evidence>
<evidence type="ECO:0000256" key="6">
    <source>
        <dbReference type="HAMAP-Rule" id="MF_00337"/>
    </source>
</evidence>
<protein>
    <recommendedName>
        <fullName evidence="6">Exodeoxyribonuclease 7 small subunit</fullName>
        <ecNumber evidence="6">3.1.11.6</ecNumber>
    </recommendedName>
    <alternativeName>
        <fullName evidence="6">Exodeoxyribonuclease VII small subunit</fullName>
        <shortName evidence="6">Exonuclease VII small subunit</shortName>
    </alternativeName>
</protein>
<comment type="catalytic activity">
    <reaction evidence="6">
        <text>Exonucleolytic cleavage in either 5'- to 3'- or 3'- to 5'-direction to yield nucleoside 5'-phosphates.</text>
        <dbReference type="EC" id="3.1.11.6"/>
    </reaction>
</comment>
<dbReference type="Gene3D" id="1.10.287.1040">
    <property type="entry name" value="Exonuclease VII, small subunit"/>
    <property type="match status" value="1"/>
</dbReference>
<dbReference type="GO" id="GO:0009318">
    <property type="term" value="C:exodeoxyribonuclease VII complex"/>
    <property type="evidence" value="ECO:0007669"/>
    <property type="project" value="UniProtKB-UniRule"/>
</dbReference>
<evidence type="ECO:0000256" key="4">
    <source>
        <dbReference type="ARBA" id="ARBA00022801"/>
    </source>
</evidence>
<evidence type="ECO:0000256" key="1">
    <source>
        <dbReference type="ARBA" id="ARBA00009998"/>
    </source>
</evidence>
<dbReference type="GO" id="GO:0006308">
    <property type="term" value="P:DNA catabolic process"/>
    <property type="evidence" value="ECO:0007669"/>
    <property type="project" value="UniProtKB-UniRule"/>
</dbReference>
<keyword evidence="4 6" id="KW-0378">Hydrolase</keyword>
<dbReference type="HAMAP" id="MF_00337">
    <property type="entry name" value="Exonuc_7_S"/>
    <property type="match status" value="1"/>
</dbReference>
<dbReference type="RefSeq" id="WP_064121641.1">
    <property type="nucleotide sequence ID" value="NZ_CP015243.1"/>
</dbReference>
<evidence type="ECO:0000256" key="2">
    <source>
        <dbReference type="ARBA" id="ARBA00022490"/>
    </source>
</evidence>
<accession>A0A172YBR8</accession>
<evidence type="ECO:0000256" key="5">
    <source>
        <dbReference type="ARBA" id="ARBA00022839"/>
    </source>
</evidence>
<keyword evidence="8" id="KW-1185">Reference proteome</keyword>
<dbReference type="EMBL" id="CP015243">
    <property type="protein sequence ID" value="ANF56664.1"/>
    <property type="molecule type" value="Genomic_DNA"/>
</dbReference>
<keyword evidence="2 6" id="KW-0963">Cytoplasm</keyword>
<dbReference type="InterPro" id="IPR037004">
    <property type="entry name" value="Exonuc_VII_ssu_sf"/>
</dbReference>
<comment type="subcellular location">
    <subcellularLocation>
        <location evidence="6">Cytoplasm</location>
    </subcellularLocation>
</comment>
<dbReference type="NCBIfam" id="NF002140">
    <property type="entry name" value="PRK00977.1-4"/>
    <property type="match status" value="1"/>
</dbReference>
<dbReference type="PANTHER" id="PTHR34137:SF1">
    <property type="entry name" value="EXODEOXYRIBONUCLEASE 7 SMALL SUBUNIT"/>
    <property type="match status" value="1"/>
</dbReference>
<name>A0A172YBR8_9GAMM</name>
<evidence type="ECO:0000313" key="8">
    <source>
        <dbReference type="Proteomes" id="UP000077875"/>
    </source>
</evidence>
<reference evidence="7 8" key="1">
    <citation type="submission" date="2016-04" db="EMBL/GenBank/DDBJ databases">
        <title>Complete Genome Sequence of Halotalea alkalilenta IHB B 13600.</title>
        <authorList>
            <person name="Swarnkar M.K."/>
            <person name="Sharma A."/>
            <person name="Kaushal K."/>
            <person name="Soni R."/>
            <person name="Rana S."/>
            <person name="Singh A.K."/>
            <person name="Gulati A."/>
        </authorList>
    </citation>
    <scope>NUCLEOTIDE SEQUENCE [LARGE SCALE GENOMIC DNA]</scope>
    <source>
        <strain evidence="7 8">IHB B 13600</strain>
    </source>
</reference>
<dbReference type="STRING" id="376489.A5892_03620"/>
<comment type="subunit">
    <text evidence="6">Heterooligomer composed of large and small subunits.</text>
</comment>
<dbReference type="PANTHER" id="PTHR34137">
    <property type="entry name" value="EXODEOXYRIBONUCLEASE 7 SMALL SUBUNIT"/>
    <property type="match status" value="1"/>
</dbReference>
<proteinExistence type="inferred from homology"/>
<dbReference type="InterPro" id="IPR003761">
    <property type="entry name" value="Exonuc_VII_S"/>
</dbReference>
<organism evidence="7 8">
    <name type="scientific">Halotalea alkalilenta</name>
    <dbReference type="NCBI Taxonomy" id="376489"/>
    <lineage>
        <taxon>Bacteria</taxon>
        <taxon>Pseudomonadati</taxon>
        <taxon>Pseudomonadota</taxon>
        <taxon>Gammaproteobacteria</taxon>
        <taxon>Oceanospirillales</taxon>
        <taxon>Halomonadaceae</taxon>
        <taxon>Halotalea</taxon>
    </lineage>
</organism>
<dbReference type="NCBIfam" id="TIGR01280">
    <property type="entry name" value="xseB"/>
    <property type="match status" value="1"/>
</dbReference>
<keyword evidence="5 6" id="KW-0269">Exonuclease</keyword>
<dbReference type="GO" id="GO:0005829">
    <property type="term" value="C:cytosol"/>
    <property type="evidence" value="ECO:0007669"/>
    <property type="project" value="TreeGrafter"/>
</dbReference>
<gene>
    <name evidence="6" type="primary">xseB</name>
    <name evidence="7" type="ORF">A5892_03620</name>
</gene>
<comment type="similarity">
    <text evidence="1 6">Belongs to the XseB family.</text>
</comment>
<dbReference type="SUPFAM" id="SSF116842">
    <property type="entry name" value="XseB-like"/>
    <property type="match status" value="1"/>
</dbReference>
<keyword evidence="3 6" id="KW-0540">Nuclease</keyword>
<dbReference type="AlphaFoldDB" id="A0A172YBR8"/>
<dbReference type="Pfam" id="PF02609">
    <property type="entry name" value="Exonuc_VII_S"/>
    <property type="match status" value="1"/>
</dbReference>
<dbReference type="Proteomes" id="UP000077875">
    <property type="component" value="Chromosome"/>
</dbReference>
<evidence type="ECO:0000313" key="7">
    <source>
        <dbReference type="EMBL" id="ANF56664.1"/>
    </source>
</evidence>
<comment type="function">
    <text evidence="6">Bidirectionally degrades single-stranded DNA into large acid-insoluble oligonucleotides, which are then degraded further into small acid-soluble oligonucleotides.</text>
</comment>
<dbReference type="EC" id="3.1.11.6" evidence="6"/>